<organism evidence="2 3">
    <name type="scientific">Acinetobacter bereziniae NIPH 3</name>
    <dbReference type="NCBI Taxonomy" id="1217651"/>
    <lineage>
        <taxon>Bacteria</taxon>
        <taxon>Pseudomonadati</taxon>
        <taxon>Pseudomonadota</taxon>
        <taxon>Gammaproteobacteria</taxon>
        <taxon>Moraxellales</taxon>
        <taxon>Moraxellaceae</taxon>
        <taxon>Acinetobacter</taxon>
    </lineage>
</organism>
<dbReference type="HOGENOM" id="CLU_3411390_0_0_6"/>
<feature type="region of interest" description="Disordered" evidence="1">
    <location>
        <begin position="1"/>
        <end position="28"/>
    </location>
</feature>
<evidence type="ECO:0000313" key="3">
    <source>
        <dbReference type="Proteomes" id="UP000013270"/>
    </source>
</evidence>
<dbReference type="AlphaFoldDB" id="N8X8I5"/>
<sequence>NDPNAIQDIAGNDAATLPPMQQHYHQLQ</sequence>
<protein>
    <submittedName>
        <fullName evidence="2">Uncharacterized protein</fullName>
    </submittedName>
</protein>
<accession>N8X8I5</accession>
<feature type="non-terminal residue" evidence="2">
    <location>
        <position position="1"/>
    </location>
</feature>
<reference evidence="2 3" key="1">
    <citation type="submission" date="2013-02" db="EMBL/GenBank/DDBJ databases">
        <title>The Genome Sequence of Acinetobacter bereziniae NIPH 3.</title>
        <authorList>
            <consortium name="The Broad Institute Genome Sequencing Platform"/>
            <consortium name="The Broad Institute Genome Sequencing Center for Infectious Disease"/>
            <person name="Cerqueira G."/>
            <person name="Feldgarden M."/>
            <person name="Courvalin P."/>
            <person name="Perichon B."/>
            <person name="Grillot-Courvalin C."/>
            <person name="Clermont D."/>
            <person name="Rocha E."/>
            <person name="Yoon E.-J."/>
            <person name="Nemec A."/>
            <person name="Walker B."/>
            <person name="Young S.K."/>
            <person name="Zeng Q."/>
            <person name="Gargeya S."/>
            <person name="Fitzgerald M."/>
            <person name="Haas B."/>
            <person name="Abouelleil A."/>
            <person name="Alvarado L."/>
            <person name="Arachchi H.M."/>
            <person name="Berlin A.M."/>
            <person name="Chapman S.B."/>
            <person name="Dewar J."/>
            <person name="Goldberg J."/>
            <person name="Griggs A."/>
            <person name="Gujja S."/>
            <person name="Hansen M."/>
            <person name="Howarth C."/>
            <person name="Imamovic A."/>
            <person name="Larimer J."/>
            <person name="McCowan C."/>
            <person name="Murphy C."/>
            <person name="Neiman D."/>
            <person name="Pearson M."/>
            <person name="Priest M."/>
            <person name="Roberts A."/>
            <person name="Saif S."/>
            <person name="Shea T."/>
            <person name="Sisk P."/>
            <person name="Sykes S."/>
            <person name="Wortman J."/>
            <person name="Nusbaum C."/>
            <person name="Birren B."/>
        </authorList>
    </citation>
    <scope>NUCLEOTIDE SEQUENCE [LARGE SCALE GENOMIC DNA]</scope>
    <source>
        <strain evidence="2 3">NIPH 3</strain>
    </source>
</reference>
<name>N8X8I5_ACIBZ</name>
<evidence type="ECO:0000256" key="1">
    <source>
        <dbReference type="SAM" id="MobiDB-lite"/>
    </source>
</evidence>
<gene>
    <name evidence="2" type="ORF">F963_03586</name>
</gene>
<dbReference type="EMBL" id="APPK01000048">
    <property type="protein sequence ID" value="ENV20536.1"/>
    <property type="molecule type" value="Genomic_DNA"/>
</dbReference>
<dbReference type="Proteomes" id="UP000013270">
    <property type="component" value="Unassembled WGS sequence"/>
</dbReference>
<evidence type="ECO:0000313" key="2">
    <source>
        <dbReference type="EMBL" id="ENV20536.1"/>
    </source>
</evidence>
<comment type="caution">
    <text evidence="2">The sequence shown here is derived from an EMBL/GenBank/DDBJ whole genome shotgun (WGS) entry which is preliminary data.</text>
</comment>
<proteinExistence type="predicted"/>